<keyword evidence="1" id="KW-0805">Transcription regulation</keyword>
<dbReference type="Pfam" id="PF07729">
    <property type="entry name" value="FCD"/>
    <property type="match status" value="1"/>
</dbReference>
<evidence type="ECO:0000313" key="6">
    <source>
        <dbReference type="Proteomes" id="UP001523216"/>
    </source>
</evidence>
<dbReference type="PANTHER" id="PTHR43537">
    <property type="entry name" value="TRANSCRIPTIONAL REGULATOR, GNTR FAMILY"/>
    <property type="match status" value="1"/>
</dbReference>
<dbReference type="SMART" id="SM00895">
    <property type="entry name" value="FCD"/>
    <property type="match status" value="1"/>
</dbReference>
<evidence type="ECO:0000256" key="3">
    <source>
        <dbReference type="ARBA" id="ARBA00023163"/>
    </source>
</evidence>
<evidence type="ECO:0000259" key="4">
    <source>
        <dbReference type="PROSITE" id="PS50949"/>
    </source>
</evidence>
<dbReference type="RefSeq" id="WP_251802178.1">
    <property type="nucleotide sequence ID" value="NZ_JAMQOL010000048.1"/>
</dbReference>
<accession>A0ABT0Y8S7</accession>
<dbReference type="PROSITE" id="PS50949">
    <property type="entry name" value="HTH_GNTR"/>
    <property type="match status" value="1"/>
</dbReference>
<gene>
    <name evidence="5" type="ORF">LXN57_33255</name>
</gene>
<dbReference type="Pfam" id="PF00392">
    <property type="entry name" value="GntR"/>
    <property type="match status" value="1"/>
</dbReference>
<protein>
    <submittedName>
        <fullName evidence="5">GntR family transcriptional regulator</fullName>
    </submittedName>
</protein>
<sequence>MTASEKVYASLRAAVLDGEFEPRQALKPQELATRHGVSLAVAREALLRLVGEGLAYRLPNRGFVVPDTGAERWQQIAETRSLVEPAALSLAVARGDLEWEAAVRAAYHRLAGTPFAVTGDWAEAHRLFHRTLLSGCGNDVVLETFDRLWTAGELARRWSFEANPTRDAAAEHEAIEQAVLARDADRAATLLRRHILYTAAVLL</sequence>
<keyword evidence="6" id="KW-1185">Reference proteome</keyword>
<dbReference type="CDD" id="cd07377">
    <property type="entry name" value="WHTH_GntR"/>
    <property type="match status" value="1"/>
</dbReference>
<dbReference type="Gene3D" id="1.20.120.530">
    <property type="entry name" value="GntR ligand-binding domain-like"/>
    <property type="match status" value="1"/>
</dbReference>
<dbReference type="InterPro" id="IPR036388">
    <property type="entry name" value="WH-like_DNA-bd_sf"/>
</dbReference>
<reference evidence="5 6" key="1">
    <citation type="submission" date="2022-06" db="EMBL/GenBank/DDBJ databases">
        <title>Actinoplanes abujensis sp. nov., isolated from Nigerian arid soil.</title>
        <authorList>
            <person name="Ding P."/>
        </authorList>
    </citation>
    <scope>NUCLEOTIDE SEQUENCE [LARGE SCALE GENOMIC DNA]</scope>
    <source>
        <strain evidence="6">TRM88002</strain>
    </source>
</reference>
<dbReference type="SUPFAM" id="SSF48008">
    <property type="entry name" value="GntR ligand-binding domain-like"/>
    <property type="match status" value="1"/>
</dbReference>
<feature type="domain" description="HTH gntR-type" evidence="4">
    <location>
        <begin position="1"/>
        <end position="68"/>
    </location>
</feature>
<dbReference type="EMBL" id="JAMQOL010000048">
    <property type="protein sequence ID" value="MCM4082447.1"/>
    <property type="molecule type" value="Genomic_DNA"/>
</dbReference>
<proteinExistence type="predicted"/>
<evidence type="ECO:0000313" key="5">
    <source>
        <dbReference type="EMBL" id="MCM4082447.1"/>
    </source>
</evidence>
<dbReference type="InterPro" id="IPR000524">
    <property type="entry name" value="Tscrpt_reg_HTH_GntR"/>
</dbReference>
<evidence type="ECO:0000256" key="1">
    <source>
        <dbReference type="ARBA" id="ARBA00023015"/>
    </source>
</evidence>
<dbReference type="PANTHER" id="PTHR43537:SF24">
    <property type="entry name" value="GLUCONATE OPERON TRANSCRIPTIONAL REPRESSOR"/>
    <property type="match status" value="1"/>
</dbReference>
<dbReference type="InterPro" id="IPR011711">
    <property type="entry name" value="GntR_C"/>
</dbReference>
<dbReference type="SUPFAM" id="SSF46785">
    <property type="entry name" value="Winged helix' DNA-binding domain"/>
    <property type="match status" value="1"/>
</dbReference>
<dbReference type="InterPro" id="IPR008920">
    <property type="entry name" value="TF_FadR/GntR_C"/>
</dbReference>
<comment type="caution">
    <text evidence="5">The sequence shown here is derived from an EMBL/GenBank/DDBJ whole genome shotgun (WGS) entry which is preliminary data.</text>
</comment>
<dbReference type="Proteomes" id="UP001523216">
    <property type="component" value="Unassembled WGS sequence"/>
</dbReference>
<evidence type="ECO:0000256" key="2">
    <source>
        <dbReference type="ARBA" id="ARBA00023125"/>
    </source>
</evidence>
<keyword evidence="3" id="KW-0804">Transcription</keyword>
<dbReference type="SMART" id="SM00345">
    <property type="entry name" value="HTH_GNTR"/>
    <property type="match status" value="1"/>
</dbReference>
<organism evidence="5 6">
    <name type="scientific">Paractinoplanes hotanensis</name>
    <dbReference type="NCBI Taxonomy" id="2906497"/>
    <lineage>
        <taxon>Bacteria</taxon>
        <taxon>Bacillati</taxon>
        <taxon>Actinomycetota</taxon>
        <taxon>Actinomycetes</taxon>
        <taxon>Micromonosporales</taxon>
        <taxon>Micromonosporaceae</taxon>
        <taxon>Paractinoplanes</taxon>
    </lineage>
</organism>
<keyword evidence="2" id="KW-0238">DNA-binding</keyword>
<dbReference type="InterPro" id="IPR036390">
    <property type="entry name" value="WH_DNA-bd_sf"/>
</dbReference>
<name>A0ABT0Y8S7_9ACTN</name>
<dbReference type="Gene3D" id="1.10.10.10">
    <property type="entry name" value="Winged helix-like DNA-binding domain superfamily/Winged helix DNA-binding domain"/>
    <property type="match status" value="1"/>
</dbReference>